<comment type="caution">
    <text evidence="1">The sequence shown here is derived from an EMBL/GenBank/DDBJ whole genome shotgun (WGS) entry which is preliminary data.</text>
</comment>
<organism evidence="1 2">
    <name type="scientific">Vibrio coralliilyticus</name>
    <dbReference type="NCBI Taxonomy" id="190893"/>
    <lineage>
        <taxon>Bacteria</taxon>
        <taxon>Pseudomonadati</taxon>
        <taxon>Pseudomonadota</taxon>
        <taxon>Gammaproteobacteria</taxon>
        <taxon>Vibrionales</taxon>
        <taxon>Vibrionaceae</taxon>
        <taxon>Vibrio</taxon>
    </lineage>
</organism>
<reference evidence="1 2" key="1">
    <citation type="submission" date="2019-09" db="EMBL/GenBank/DDBJ databases">
        <title>Draft genome sequencing and comparative genomics of hatchery-associated Vibrios.</title>
        <authorList>
            <person name="Kehlet-Delgado H."/>
            <person name="Mueller R.S."/>
        </authorList>
    </citation>
    <scope>NUCLEOTIDE SEQUENCE [LARGE SCALE GENOMIC DNA]</scope>
    <source>
        <strain evidence="1 2">09-121-3</strain>
    </source>
</reference>
<dbReference type="AlphaFoldDB" id="A0AAP7DG68"/>
<dbReference type="RefSeq" id="WP_171354190.1">
    <property type="nucleotide sequence ID" value="NZ_VTXP01000025.1"/>
</dbReference>
<protein>
    <submittedName>
        <fullName evidence="1">Uncharacterized protein</fullName>
    </submittedName>
</protein>
<dbReference type="EMBL" id="VTXP01000025">
    <property type="protein sequence ID" value="NOJ26051.1"/>
    <property type="molecule type" value="Genomic_DNA"/>
</dbReference>
<dbReference type="Proteomes" id="UP000576645">
    <property type="component" value="Unassembled WGS sequence"/>
</dbReference>
<evidence type="ECO:0000313" key="1">
    <source>
        <dbReference type="EMBL" id="NOJ26051.1"/>
    </source>
</evidence>
<gene>
    <name evidence="1" type="ORF">F0238_25375</name>
</gene>
<proteinExistence type="predicted"/>
<accession>A0AAP7DG68</accession>
<name>A0AAP7DG68_9VIBR</name>
<evidence type="ECO:0000313" key="2">
    <source>
        <dbReference type="Proteomes" id="UP000576645"/>
    </source>
</evidence>
<sequence length="63" mass="7223">MPHAILEHLDQVCHQALQHTSTQPRQLRDISNAFDTLKHQENTPCPWLETAPLSTKKIRRALG</sequence>